<keyword evidence="4" id="KW-0472">Membrane</keyword>
<evidence type="ECO:0000256" key="4">
    <source>
        <dbReference type="ARBA" id="ARBA00023136"/>
    </source>
</evidence>
<evidence type="ECO:0000256" key="1">
    <source>
        <dbReference type="ARBA" id="ARBA00004167"/>
    </source>
</evidence>
<reference evidence="9" key="1">
    <citation type="submission" date="2016-10" db="EMBL/GenBank/DDBJ databases">
        <authorList>
            <person name="Varghese N."/>
            <person name="Submissions S."/>
        </authorList>
    </citation>
    <scope>NUCLEOTIDE SEQUENCE [LARGE SCALE GENOMIC DNA]</scope>
    <source>
        <strain evidence="9">DSM 29303</strain>
    </source>
</reference>
<evidence type="ECO:0000256" key="3">
    <source>
        <dbReference type="ARBA" id="ARBA00022989"/>
    </source>
</evidence>
<gene>
    <name evidence="8" type="ORF">SAMN05444276_102866</name>
</gene>
<protein>
    <submittedName>
        <fullName evidence="8">Translocation and assembly module TamB</fullName>
    </submittedName>
</protein>
<dbReference type="STRING" id="1545044.SAMN05444276_102866"/>
<dbReference type="RefSeq" id="WP_052176425.1">
    <property type="nucleotide sequence ID" value="NZ_FNNA01000002.1"/>
</dbReference>
<evidence type="ECO:0000313" key="8">
    <source>
        <dbReference type="EMBL" id="SDX04817.1"/>
    </source>
</evidence>
<evidence type="ECO:0000256" key="5">
    <source>
        <dbReference type="SAM" id="MobiDB-lite"/>
    </source>
</evidence>
<proteinExistence type="predicted"/>
<evidence type="ECO:0000259" key="7">
    <source>
        <dbReference type="Pfam" id="PF04357"/>
    </source>
</evidence>
<dbReference type="GO" id="GO:0009306">
    <property type="term" value="P:protein secretion"/>
    <property type="evidence" value="ECO:0007669"/>
    <property type="project" value="InterPro"/>
</dbReference>
<sequence>MRYLSTLPARLTRPLRRLTPALAALVLLAAPLPPAAAQDAAPPPAEAPAPAPGAADQDVAASAAEISAEVEDDRGFITRFLERNLSGAGRQVVIRGFQGALSSRATFTEMTIADAEGVWITLRNGAIQWDRSALFGRRIEINELSAQEILLPRLPGGGEGGRKAEVRDFALPTLPVSVNIARIAAGRVEIGEPVIGEAAVVSLDGSMNLAGGEGAAKLAINRVDGKRGVFAVDAAYSNATTNLRLDVTLDEDREGLFANLVGLYDKPAVTAEIKGDGPLKEFAADIRLATDGTDRVTGRVSAHAQAGEDGTPGTGFRAELTGDVASLLPPDNRPFFGTSSRLLAEGWRGENGRMALPVLMVDTEALNLTGSVTTNDKGAPQSLVLLMTLGEDAGATTLPVRLPFGGEPTDVRSGSLQISYDATQSDAWRVVGRIGDITQNGNRIGALTLNGDGTVALENGDLQQVLGKLAFGVEGLALADAGLQLALGTSITGESGFDLTPGNALELSDFTLSGQDFGIAGTILADGLRSGITVSGDLDAAYERLEHLSTLAGRPLTGQANANIRGLYTVLTRGFDAEAEITGTDITVNQPQLDRLMAGEASIFASARRDEQGIEIRDLRVDGQRLTAAAQGLITSTSTDLKADLRLSSLTAADPAMAGALTAQAAVTGAPGARRVTVSGEATDLELGINELDSALKGRTNLTAIAQEKDGRFEVETLRLANPQLTADGRGSFAQGALDAALDLDVPDLGALQPGFAGSLKATATAREANGVRSIEATGTGQDLRLGQQDVDGALSGTTNFRLSAEQAGQTVTVRDLQLTNDQMTANVEGVLAETGTDLTATADIRSLAAFGRGWRGALRLDGSLKDDGTGARVLAVDGTGTDLALGQKSVDGVLAGETRLTVRGTERDGVLTLTQAVIDNPRAQADVKGTVGGGQTDLSGRVNLADLSALGLGWRGSFAATGRVNEEPGGLRRMVLDGTGHDLSLGQAQADGVLGGETRVTLRGTEQNGVLTIEQAVIDNPRTNADISGTLGGGQTNVQGRVNLADLSALGLGWRGSFAATGSFADDGSGVRRLVVDGTGNNLSLGQAQADAALAGPTRLTVRGAERDGVLTLEEAVVASARLNATARGTIGAGRTDVSADVRAASLAFLGGGIDGALNATARLVDQGRGRRVTAEGTASGLRIGNARVDPLLGGQTTFDLAATQSPGGALSIERLNARNGQLRLSADGSPQAGLNVDAALSDLALVVPGLPGPATVAGTVRQAAGRYDINLNATAPGGTRATIAGSAAQDFSTADIRASGVSDAALVNPLLRVRSIEGPVDFDLRLAGRPALENLRGRVSLPNARLSDPKLGLRVDNLSGTADLNGGLIQVNATGDVSAGGRVTVSGPVDLRGGTALDLTAQLDGVVLRDPNLYETRVDGTVRISGNPADGPLVTGTVNLGETEIRIPSTGLGGARAIPEIVHLRDRPPVRGTRAKAGLLPFPSADSRIAGMTAPPATPPANPARLDLTINAPNQVFVRGRGIDAELGGSLRLTGTARNMIPVGQLELIRGRIDLLGKRFDMTEGLIELQGSMIPVLRLVAETQQDEILTRIVVDGDIREPEITFESVPELPEEEVLSHLLFGRGLDTISPLQAAQLANAVAVLAGRGSEGIVSNLRDSVGLDDLDLATDDEGNVTVRAGKYLTRNVYTDVAVDADGRSRINLNLDVNDAVTARGSVASDGESTIGVFYERDY</sequence>
<keyword evidence="6" id="KW-0732">Signal</keyword>
<dbReference type="GO" id="GO:0005886">
    <property type="term" value="C:plasma membrane"/>
    <property type="evidence" value="ECO:0007669"/>
    <property type="project" value="InterPro"/>
</dbReference>
<feature type="signal peptide" evidence="6">
    <location>
        <begin position="1"/>
        <end position="37"/>
    </location>
</feature>
<feature type="domain" description="Translocation and assembly module TamB C-terminal" evidence="7">
    <location>
        <begin position="1378"/>
        <end position="1735"/>
    </location>
</feature>
<accession>A0A1H2YI02</accession>
<keyword evidence="2" id="KW-0812">Transmembrane</keyword>
<dbReference type="Proteomes" id="UP000182944">
    <property type="component" value="Unassembled WGS sequence"/>
</dbReference>
<evidence type="ECO:0000313" key="9">
    <source>
        <dbReference type="Proteomes" id="UP000182944"/>
    </source>
</evidence>
<feature type="region of interest" description="Disordered" evidence="5">
    <location>
        <begin position="37"/>
        <end position="57"/>
    </location>
</feature>
<dbReference type="OrthoDB" id="7784409at2"/>
<dbReference type="InterPro" id="IPR007452">
    <property type="entry name" value="TamB_C"/>
</dbReference>
<keyword evidence="3" id="KW-1133">Transmembrane helix</keyword>
<evidence type="ECO:0000256" key="6">
    <source>
        <dbReference type="SAM" id="SignalP"/>
    </source>
</evidence>
<name>A0A1H2YI02_9RHOB</name>
<evidence type="ECO:0000256" key="2">
    <source>
        <dbReference type="ARBA" id="ARBA00022692"/>
    </source>
</evidence>
<dbReference type="Pfam" id="PF04357">
    <property type="entry name" value="TamB"/>
    <property type="match status" value="1"/>
</dbReference>
<keyword evidence="9" id="KW-1185">Reference proteome</keyword>
<organism evidence="8 9">
    <name type="scientific">Paracoccus sanguinis</name>
    <dbReference type="NCBI Taxonomy" id="1545044"/>
    <lineage>
        <taxon>Bacteria</taxon>
        <taxon>Pseudomonadati</taxon>
        <taxon>Pseudomonadota</taxon>
        <taxon>Alphaproteobacteria</taxon>
        <taxon>Rhodobacterales</taxon>
        <taxon>Paracoccaceae</taxon>
        <taxon>Paracoccus</taxon>
    </lineage>
</organism>
<dbReference type="EMBL" id="FNNA01000002">
    <property type="protein sequence ID" value="SDX04817.1"/>
    <property type="molecule type" value="Genomic_DNA"/>
</dbReference>
<comment type="subcellular location">
    <subcellularLocation>
        <location evidence="1">Membrane</location>
        <topology evidence="1">Single-pass membrane protein</topology>
    </subcellularLocation>
</comment>
<feature type="compositionally biased region" description="Pro residues" evidence="5">
    <location>
        <begin position="41"/>
        <end position="51"/>
    </location>
</feature>
<feature type="chain" id="PRO_5010201671" evidence="6">
    <location>
        <begin position="38"/>
        <end position="1735"/>
    </location>
</feature>